<keyword evidence="2" id="KW-1185">Reference proteome</keyword>
<evidence type="ECO:0000313" key="1">
    <source>
        <dbReference type="EMBL" id="TDV53592.1"/>
    </source>
</evidence>
<dbReference type="AlphaFoldDB" id="A0A4R7VUS5"/>
<comment type="caution">
    <text evidence="1">The sequence shown here is derived from an EMBL/GenBank/DDBJ whole genome shotgun (WGS) entry which is preliminary data.</text>
</comment>
<protein>
    <submittedName>
        <fullName evidence="1">Uncharacterized protein (TIGR03086 family)</fullName>
    </submittedName>
</protein>
<proteinExistence type="predicted"/>
<dbReference type="Proteomes" id="UP000294927">
    <property type="component" value="Unassembled WGS sequence"/>
</dbReference>
<evidence type="ECO:0000313" key="2">
    <source>
        <dbReference type="Proteomes" id="UP000294927"/>
    </source>
</evidence>
<dbReference type="RefSeq" id="WP_243866450.1">
    <property type="nucleotide sequence ID" value="NZ_SOCP01000004.1"/>
</dbReference>
<sequence length="70" mass="7460">MLTCDITTHSWDIGHPLGQSVRLPAALVAAAHEWARAHAVRVPGFFGPELTPAPDADAQTRMLAFLGRAA</sequence>
<reference evidence="1 2" key="1">
    <citation type="submission" date="2019-03" db="EMBL/GenBank/DDBJ databases">
        <title>Genomic Encyclopedia of Archaeal and Bacterial Type Strains, Phase II (KMG-II): from individual species to whole genera.</title>
        <authorList>
            <person name="Goeker M."/>
        </authorList>
    </citation>
    <scope>NUCLEOTIDE SEQUENCE [LARGE SCALE GENOMIC DNA]</scope>
    <source>
        <strain evidence="1 2">DSM 45499</strain>
    </source>
</reference>
<name>A0A4R7VUS5_9PSEU</name>
<gene>
    <name evidence="1" type="ORF">CLV71_10460</name>
</gene>
<accession>A0A4R7VUS5</accession>
<organism evidence="1 2">
    <name type="scientific">Actinophytocola oryzae</name>
    <dbReference type="NCBI Taxonomy" id="502181"/>
    <lineage>
        <taxon>Bacteria</taxon>
        <taxon>Bacillati</taxon>
        <taxon>Actinomycetota</taxon>
        <taxon>Actinomycetes</taxon>
        <taxon>Pseudonocardiales</taxon>
        <taxon>Pseudonocardiaceae</taxon>
    </lineage>
</organism>
<dbReference type="EMBL" id="SOCP01000004">
    <property type="protein sequence ID" value="TDV53592.1"/>
    <property type="molecule type" value="Genomic_DNA"/>
</dbReference>